<feature type="domain" description="ABC transporter" evidence="4">
    <location>
        <begin position="2"/>
        <end position="239"/>
    </location>
</feature>
<keyword evidence="8" id="KW-1185">Reference proteome</keyword>
<evidence type="ECO:0000256" key="1">
    <source>
        <dbReference type="ARBA" id="ARBA00022448"/>
    </source>
</evidence>
<dbReference type="InterPro" id="IPR003593">
    <property type="entry name" value="AAA+_ATPase"/>
</dbReference>
<dbReference type="InterPro" id="IPR027417">
    <property type="entry name" value="P-loop_NTPase"/>
</dbReference>
<evidence type="ECO:0000259" key="4">
    <source>
        <dbReference type="PROSITE" id="PS50893"/>
    </source>
</evidence>
<dbReference type="PANTHER" id="PTHR43023:SF3">
    <property type="entry name" value="PROTEIN TRIGALACTOSYLDIACYLGLYCEROL 3, CHLOROPLASTIC"/>
    <property type="match status" value="1"/>
</dbReference>
<keyword evidence="2" id="KW-0547">Nucleotide-binding</keyword>
<dbReference type="SMART" id="SM00382">
    <property type="entry name" value="AAA"/>
    <property type="match status" value="1"/>
</dbReference>
<keyword evidence="1" id="KW-0813">Transport</keyword>
<evidence type="ECO:0000313" key="6">
    <source>
        <dbReference type="EMBL" id="RUO25156.1"/>
    </source>
</evidence>
<dbReference type="AlphaFoldDB" id="A0A327X1C7"/>
<evidence type="ECO:0000313" key="8">
    <source>
        <dbReference type="Proteomes" id="UP000287865"/>
    </source>
</evidence>
<dbReference type="InterPro" id="IPR003439">
    <property type="entry name" value="ABC_transporter-like_ATP-bd"/>
</dbReference>
<organism evidence="5 7">
    <name type="scientific">Aliidiomarina maris</name>
    <dbReference type="NCBI Taxonomy" id="531312"/>
    <lineage>
        <taxon>Bacteria</taxon>
        <taxon>Pseudomonadati</taxon>
        <taxon>Pseudomonadota</taxon>
        <taxon>Gammaproteobacteria</taxon>
        <taxon>Alteromonadales</taxon>
        <taxon>Idiomarinaceae</taxon>
        <taxon>Aliidiomarina</taxon>
    </lineage>
</organism>
<dbReference type="Gene3D" id="3.40.50.300">
    <property type="entry name" value="P-loop containing nucleotide triphosphate hydrolases"/>
    <property type="match status" value="1"/>
</dbReference>
<evidence type="ECO:0000313" key="7">
    <source>
        <dbReference type="Proteomes" id="UP000249203"/>
    </source>
</evidence>
<dbReference type="PROSITE" id="PS50893">
    <property type="entry name" value="ABC_TRANSPORTER_2"/>
    <property type="match status" value="1"/>
</dbReference>
<dbReference type="Proteomes" id="UP000287865">
    <property type="component" value="Unassembled WGS sequence"/>
</dbReference>
<evidence type="ECO:0000313" key="5">
    <source>
        <dbReference type="EMBL" id="RAJ98988.1"/>
    </source>
</evidence>
<name>A0A327X1C7_9GAMM</name>
<reference evidence="5 7" key="2">
    <citation type="submission" date="2018-06" db="EMBL/GenBank/DDBJ databases">
        <title>Genomic Encyclopedia of Type Strains, Phase III (KMG-III): the genomes of soil and plant-associated and newly described type strains.</title>
        <authorList>
            <person name="Whitman W."/>
        </authorList>
    </citation>
    <scope>NUCLEOTIDE SEQUENCE [LARGE SCALE GENOMIC DNA]</scope>
    <source>
        <strain evidence="5 7">CGMCC 1.15366</strain>
    </source>
</reference>
<comment type="caution">
    <text evidence="5">The sequence shown here is derived from an EMBL/GenBank/DDBJ whole genome shotgun (WGS) entry which is preliminary data.</text>
</comment>
<evidence type="ECO:0000256" key="3">
    <source>
        <dbReference type="ARBA" id="ARBA00022840"/>
    </source>
</evidence>
<dbReference type="GO" id="GO:0016887">
    <property type="term" value="F:ATP hydrolysis activity"/>
    <property type="evidence" value="ECO:0007669"/>
    <property type="project" value="InterPro"/>
</dbReference>
<dbReference type="OrthoDB" id="9802264at2"/>
<dbReference type="Pfam" id="PF00005">
    <property type="entry name" value="ABC_tran"/>
    <property type="match status" value="1"/>
</dbReference>
<keyword evidence="3 5" id="KW-0067">ATP-binding</keyword>
<dbReference type="Proteomes" id="UP000249203">
    <property type="component" value="Unassembled WGS sequence"/>
</dbReference>
<proteinExistence type="predicted"/>
<dbReference type="EMBL" id="QLMD01000004">
    <property type="protein sequence ID" value="RAJ98988.1"/>
    <property type="molecule type" value="Genomic_DNA"/>
</dbReference>
<accession>A0A327X1C7</accession>
<sequence length="263" mass="28739">MIEVSALRNQFGDHVVHQDLGLKVRKGEVLCVVGGSGSGKSVLMRSIIGLHRPSAGQVTIDGVDLLHADDTTRQSIERRMGVLFQKGALYSSLNVLENVMFPLKEYTDLSQDDMTELAMSKLALVGLQPQVAFNSVQSLSGGMIKRVALARALVLEPELLFLDEPTAGLDPVGADDFDELLLTVQQALGLTVFLVTHDLDSLHKISDRIAVLAQKKVLVVDTPQRVAEYDDPWIQDYFNGPRGRAAQATQREHITERGEGNGN</sequence>
<dbReference type="PROSITE" id="PS00211">
    <property type="entry name" value="ABC_TRANSPORTER_1"/>
    <property type="match status" value="1"/>
</dbReference>
<gene>
    <name evidence="5" type="ORF">B0I24_104192</name>
    <name evidence="6" type="ORF">CWE07_06525</name>
</gene>
<protein>
    <submittedName>
        <fullName evidence="6">ABC transporter ATP-binding protein</fullName>
    </submittedName>
    <submittedName>
        <fullName evidence="5">Phospholipid/cholesterol/gamma-HCH transport system ATP-binding protein</fullName>
    </submittedName>
</protein>
<dbReference type="SUPFAM" id="SSF52540">
    <property type="entry name" value="P-loop containing nucleoside triphosphate hydrolases"/>
    <property type="match status" value="1"/>
</dbReference>
<evidence type="ECO:0000256" key="2">
    <source>
        <dbReference type="ARBA" id="ARBA00022741"/>
    </source>
</evidence>
<dbReference type="InterPro" id="IPR017871">
    <property type="entry name" value="ABC_transporter-like_CS"/>
</dbReference>
<dbReference type="PANTHER" id="PTHR43023">
    <property type="entry name" value="PROTEIN TRIGALACTOSYLDIACYLGLYCEROL 3, CHLOROPLASTIC"/>
    <property type="match status" value="1"/>
</dbReference>
<dbReference type="EMBL" id="PIPK01000004">
    <property type="protein sequence ID" value="RUO25156.1"/>
    <property type="molecule type" value="Genomic_DNA"/>
</dbReference>
<reference evidence="6 8" key="1">
    <citation type="journal article" date="2018" name="Front. Microbiol.">
        <title>Genome-Based Analysis Reveals the Taxonomy and Diversity of the Family Idiomarinaceae.</title>
        <authorList>
            <person name="Liu Y."/>
            <person name="Lai Q."/>
            <person name="Shao Z."/>
        </authorList>
    </citation>
    <scope>NUCLEOTIDE SEQUENCE [LARGE SCALE GENOMIC DNA]</scope>
    <source>
        <strain evidence="6 8">CF12-14</strain>
    </source>
</reference>
<dbReference type="GO" id="GO:0005524">
    <property type="term" value="F:ATP binding"/>
    <property type="evidence" value="ECO:0007669"/>
    <property type="project" value="UniProtKB-KW"/>
</dbReference>